<dbReference type="AlphaFoldDB" id="A0A9N8HE15"/>
<keyword evidence="3" id="KW-1185">Reference proteome</keyword>
<feature type="region of interest" description="Disordered" evidence="1">
    <location>
        <begin position="751"/>
        <end position="798"/>
    </location>
</feature>
<proteinExistence type="predicted"/>
<feature type="region of interest" description="Disordered" evidence="1">
    <location>
        <begin position="709"/>
        <end position="733"/>
    </location>
</feature>
<feature type="region of interest" description="Disordered" evidence="1">
    <location>
        <begin position="1029"/>
        <end position="1052"/>
    </location>
</feature>
<feature type="compositionally biased region" description="Low complexity" evidence="1">
    <location>
        <begin position="856"/>
        <end position="878"/>
    </location>
</feature>
<dbReference type="Proteomes" id="UP001153069">
    <property type="component" value="Unassembled WGS sequence"/>
</dbReference>
<feature type="compositionally biased region" description="Polar residues" evidence="1">
    <location>
        <begin position="751"/>
        <end position="765"/>
    </location>
</feature>
<evidence type="ECO:0000313" key="3">
    <source>
        <dbReference type="Proteomes" id="UP001153069"/>
    </source>
</evidence>
<feature type="region of interest" description="Disordered" evidence="1">
    <location>
        <begin position="823"/>
        <end position="918"/>
    </location>
</feature>
<gene>
    <name evidence="2" type="ORF">SEMRO_385_G131760.2</name>
</gene>
<feature type="region of interest" description="Disordered" evidence="1">
    <location>
        <begin position="1076"/>
        <end position="1178"/>
    </location>
</feature>
<comment type="caution">
    <text evidence="2">The sequence shown here is derived from an EMBL/GenBank/DDBJ whole genome shotgun (WGS) entry which is preliminary data.</text>
</comment>
<feature type="compositionally biased region" description="Basic and acidic residues" evidence="1">
    <location>
        <begin position="1141"/>
        <end position="1152"/>
    </location>
</feature>
<feature type="region of interest" description="Disordered" evidence="1">
    <location>
        <begin position="380"/>
        <end position="433"/>
    </location>
</feature>
<feature type="compositionally biased region" description="Low complexity" evidence="1">
    <location>
        <begin position="393"/>
        <end position="423"/>
    </location>
</feature>
<reference evidence="2" key="1">
    <citation type="submission" date="2020-06" db="EMBL/GenBank/DDBJ databases">
        <authorList>
            <consortium name="Plant Systems Biology data submission"/>
        </authorList>
    </citation>
    <scope>NUCLEOTIDE SEQUENCE</scope>
    <source>
        <strain evidence="2">D6</strain>
    </source>
</reference>
<dbReference type="EMBL" id="CAICTM010000384">
    <property type="protein sequence ID" value="CAB9509337.1"/>
    <property type="molecule type" value="Genomic_DNA"/>
</dbReference>
<feature type="region of interest" description="Disordered" evidence="1">
    <location>
        <begin position="557"/>
        <end position="606"/>
    </location>
</feature>
<sequence length="1200" mass="128821">MLPYRLRPPVYGNKWKKTKGTQGNVEPEYSPLKEAIQQDLRHIWSLSEQQQQELTQQNDDATTTDNHVEEGRIFSQFRSSAMEEAKLSLLLTLLYCPRSDRAKWTQLLYDACLEFDNDNPPFCLYAAAESSSVAQGGTLETATLAQKRNLLPMDVQDNSRFKFRRSFDQPIRMSRCHFTQLLQWQEQALAGHADCELQQWHAREERLHKRQRILEGDTADTTNTEENQNNNQQEWTCRCGGLCDSLAILPRIFDRVDLSSYPGPLSLEALAARIHHQQQKKPPPPQPANNGTQQDKTVDPLLHNNNTDETATNTFAARHATTLLSQIQKYKSYPIFVETRANIQHNNLSWWRDKLAPSLQASESSLQRLASFCRSGEATVHVPQKPIDKEHNSQNSNKKNNNTKQSGTNDSTSNATATRANDAADTETEQTGQGVSYDVVLPEHIPMALRNGIQQALNSMLQRNPPKPATTGDTQEESVVPGTGGAALRNLLAQSATTKHNTQVSFVGESTDVAEASEYPVARDDDSVTQSSLPGIGGAALGALLAQATRKSTAVADDESIAQSSHADSLFLRRSKERTNNATPERPAALDDDSIAQSTGPGHGGAALGALLAQATRKTTTEKRATDDDSIAHAGSFARRSRERAQMEGPVAFDDDSIAQSSRPGHGGAALGALLAQANSPAALDDVGTAQNSSLGHKVPTMRRRRATAKAAPSRPAALDDDSTVQSTRPGHGGAALDALLQAVGKDASVATTDNDNDTRAQGSNLGHEVFTSRKRDAMAAAKAAPTRRDALGESSIAESSLPGLGGAALGALLSQATQKTSSVAARGNKQAKTMTASPLAAEEDSMAQSSDPSHGGAALGALLSQAAGRAASRAPASNDSRVRRSNHGRQHGTKDIPIPARQPTGDDGSIAQSSLPGHGGAALGDLLSRALGKASTRARISVGVGRCSHSRQGTTSMRNNKATEQTNMDDDSIARSSYGGHGGAALGALLSQAKRTPTMASGDESLALNSNAGRGGIALGALMEEASRPNGSTIGANSSSQRRTRATRRPMDFLVMGDDGVAEADTHLDEGLLESDESQSAIQMAETAARDQQLTRSRHTGRKQGRNPRSQDTTKVLTRRGKKRRNEDENNPSGGQDDDSQSRKDRAWADKRARRSRLGPTTSEERQNVGDGDQSLASTAEYQGMTAIEMLLSKVEKKE</sequence>
<feature type="compositionally biased region" description="Polar residues" evidence="1">
    <location>
        <begin position="1108"/>
        <end position="1117"/>
    </location>
</feature>
<protein>
    <submittedName>
        <fullName evidence="2">Uncharacterized protein</fullName>
    </submittedName>
</protein>
<feature type="compositionally biased region" description="Polar residues" evidence="1">
    <location>
        <begin position="1030"/>
        <end position="1042"/>
    </location>
</feature>
<feature type="region of interest" description="Disordered" evidence="1">
    <location>
        <begin position="274"/>
        <end position="308"/>
    </location>
</feature>
<accession>A0A9N8HE15</accession>
<feature type="compositionally biased region" description="Basic residues" evidence="1">
    <location>
        <begin position="1097"/>
        <end position="1107"/>
    </location>
</feature>
<name>A0A9N8HE15_9STRA</name>
<organism evidence="2 3">
    <name type="scientific">Seminavis robusta</name>
    <dbReference type="NCBI Taxonomy" id="568900"/>
    <lineage>
        <taxon>Eukaryota</taxon>
        <taxon>Sar</taxon>
        <taxon>Stramenopiles</taxon>
        <taxon>Ochrophyta</taxon>
        <taxon>Bacillariophyta</taxon>
        <taxon>Bacillariophyceae</taxon>
        <taxon>Bacillariophycidae</taxon>
        <taxon>Naviculales</taxon>
        <taxon>Naviculaceae</taxon>
        <taxon>Seminavis</taxon>
    </lineage>
</organism>
<evidence type="ECO:0000313" key="2">
    <source>
        <dbReference type="EMBL" id="CAB9509337.1"/>
    </source>
</evidence>
<evidence type="ECO:0000256" key="1">
    <source>
        <dbReference type="SAM" id="MobiDB-lite"/>
    </source>
</evidence>